<proteinExistence type="inferred from homology"/>
<dbReference type="EMBL" id="JACTNZ010000008">
    <property type="protein sequence ID" value="KAG5535344.1"/>
    <property type="molecule type" value="Genomic_DNA"/>
</dbReference>
<reference evidence="3" key="1">
    <citation type="submission" date="2020-08" db="EMBL/GenBank/DDBJ databases">
        <title>Plant Genome Project.</title>
        <authorList>
            <person name="Zhang R.-G."/>
        </authorList>
    </citation>
    <scope>NUCLEOTIDE SEQUENCE</scope>
    <source>
        <strain evidence="3">WSP0</strain>
        <tissue evidence="3">Leaf</tissue>
    </source>
</reference>
<name>A0AAV6J6R2_9ERIC</name>
<gene>
    <name evidence="3" type="ORF">RHGRI_023192</name>
</gene>
<dbReference type="GO" id="GO:0080044">
    <property type="term" value="F:quercetin 7-O-glucosyltransferase activity"/>
    <property type="evidence" value="ECO:0007669"/>
    <property type="project" value="TreeGrafter"/>
</dbReference>
<keyword evidence="4" id="KW-1185">Reference proteome</keyword>
<dbReference type="AlphaFoldDB" id="A0AAV6J6R2"/>
<evidence type="ECO:0000256" key="1">
    <source>
        <dbReference type="ARBA" id="ARBA00009995"/>
    </source>
</evidence>
<dbReference type="PANTHER" id="PTHR11926">
    <property type="entry name" value="GLUCOSYL/GLUCURONOSYL TRANSFERASES"/>
    <property type="match status" value="1"/>
</dbReference>
<comment type="caution">
    <text evidence="3">The sequence shown here is derived from an EMBL/GenBank/DDBJ whole genome shotgun (WGS) entry which is preliminary data.</text>
</comment>
<dbReference type="SUPFAM" id="SSF53756">
    <property type="entry name" value="UDP-Glycosyltransferase/glycogen phosphorylase"/>
    <property type="match status" value="1"/>
</dbReference>
<dbReference type="GO" id="GO:0080043">
    <property type="term" value="F:quercetin 3-O-glucosyltransferase activity"/>
    <property type="evidence" value="ECO:0007669"/>
    <property type="project" value="TreeGrafter"/>
</dbReference>
<evidence type="ECO:0000313" key="3">
    <source>
        <dbReference type="EMBL" id="KAG5535344.1"/>
    </source>
</evidence>
<organism evidence="3 4">
    <name type="scientific">Rhododendron griersonianum</name>
    <dbReference type="NCBI Taxonomy" id="479676"/>
    <lineage>
        <taxon>Eukaryota</taxon>
        <taxon>Viridiplantae</taxon>
        <taxon>Streptophyta</taxon>
        <taxon>Embryophyta</taxon>
        <taxon>Tracheophyta</taxon>
        <taxon>Spermatophyta</taxon>
        <taxon>Magnoliopsida</taxon>
        <taxon>eudicotyledons</taxon>
        <taxon>Gunneridae</taxon>
        <taxon>Pentapetalae</taxon>
        <taxon>asterids</taxon>
        <taxon>Ericales</taxon>
        <taxon>Ericaceae</taxon>
        <taxon>Ericoideae</taxon>
        <taxon>Rhodoreae</taxon>
        <taxon>Rhododendron</taxon>
    </lineage>
</organism>
<evidence type="ECO:0000256" key="2">
    <source>
        <dbReference type="ARBA" id="ARBA00022676"/>
    </source>
</evidence>
<dbReference type="Gene3D" id="3.40.50.2000">
    <property type="entry name" value="Glycogen Phosphorylase B"/>
    <property type="match status" value="5"/>
</dbReference>
<dbReference type="Proteomes" id="UP000823749">
    <property type="component" value="Chromosome 8"/>
</dbReference>
<protein>
    <submittedName>
        <fullName evidence="3">Uncharacterized protein</fullName>
    </submittedName>
</protein>
<accession>A0AAV6J6R2</accession>
<keyword evidence="2" id="KW-0328">Glycosyltransferase</keyword>
<keyword evidence="2" id="KW-0808">Transferase</keyword>
<dbReference type="PANTHER" id="PTHR11926:SF1494">
    <property type="entry name" value="FLAVONOL 3-O-GLUCOSYLTRANSFERASE UGT76E12-RELATED"/>
    <property type="match status" value="1"/>
</dbReference>
<comment type="similarity">
    <text evidence="1">Belongs to the UDP-glycosyltransferase family.</text>
</comment>
<sequence length="327" mass="35620">MANISNVDRHVAVLPFPFSSHPSRLLRLVRRLAAPTVAFSFYTTPQSIASLFSPSKKVPENIKPYAVWDGVPEGYVFSGKPQEHINLYLAAVEEGEISLKEVLKAAEAEVGRRIGCVISDAFLWFAGDLAEEMGVPWVLNIAGRENDIVKFVPGFSELRLGDLPTGVLFGNLESPFVVMLHKMGRALPKATAIAVNSFEELDPEINQDLKSKLKMFIYVGPFNSISSSSSSPPPPSSYSDEYGCIAWLDNHEAVSVAYIGFGTLATLPPAESGAMSALEMVLSREKGKELREQAGKFRELALKAVGPEGSSTQNLTTLLEVVARYNL</sequence>
<evidence type="ECO:0000313" key="4">
    <source>
        <dbReference type="Proteomes" id="UP000823749"/>
    </source>
</evidence>